<evidence type="ECO:0000313" key="1">
    <source>
        <dbReference type="EMBL" id="GAA3181912.1"/>
    </source>
</evidence>
<protein>
    <submittedName>
        <fullName evidence="1">Uncharacterized protein</fullName>
    </submittedName>
</protein>
<reference evidence="2" key="1">
    <citation type="journal article" date="2019" name="Int. J. Syst. Evol. Microbiol.">
        <title>The Global Catalogue of Microorganisms (GCM) 10K type strain sequencing project: providing services to taxonomists for standard genome sequencing and annotation.</title>
        <authorList>
            <consortium name="The Broad Institute Genomics Platform"/>
            <consortium name="The Broad Institute Genome Sequencing Center for Infectious Disease"/>
            <person name="Wu L."/>
            <person name="Ma J."/>
        </authorList>
    </citation>
    <scope>NUCLEOTIDE SEQUENCE [LARGE SCALE GENOMIC DNA]</scope>
    <source>
        <strain evidence="2">JCM 9376</strain>
    </source>
</reference>
<evidence type="ECO:0000313" key="2">
    <source>
        <dbReference type="Proteomes" id="UP001501404"/>
    </source>
</evidence>
<gene>
    <name evidence="1" type="ORF">GCM10010467_16860</name>
</gene>
<dbReference type="Proteomes" id="UP001501404">
    <property type="component" value="Unassembled WGS sequence"/>
</dbReference>
<name>A0ABP6PKY1_9ACTN</name>
<dbReference type="EMBL" id="BAAAUU010000024">
    <property type="protein sequence ID" value="GAA3181912.1"/>
    <property type="molecule type" value="Genomic_DNA"/>
</dbReference>
<proteinExistence type="predicted"/>
<sequence>MGFLLRGLRWPSLRLLLGQVLDLTRNGAMQTLHRTTTRPGPVLFPTLAGIAESGRLGEQKLLHQFQRPLDARIPDGRPVAVEI</sequence>
<accession>A0ABP6PKY1</accession>
<comment type="caution">
    <text evidence="1">The sequence shown here is derived from an EMBL/GenBank/DDBJ whole genome shotgun (WGS) entry which is preliminary data.</text>
</comment>
<keyword evidence="2" id="KW-1185">Reference proteome</keyword>
<organism evidence="1 2">
    <name type="scientific">Actinocorallia glomerata</name>
    <dbReference type="NCBI Taxonomy" id="46203"/>
    <lineage>
        <taxon>Bacteria</taxon>
        <taxon>Bacillati</taxon>
        <taxon>Actinomycetota</taxon>
        <taxon>Actinomycetes</taxon>
        <taxon>Streptosporangiales</taxon>
        <taxon>Thermomonosporaceae</taxon>
        <taxon>Actinocorallia</taxon>
    </lineage>
</organism>